<dbReference type="CDD" id="cd00093">
    <property type="entry name" value="HTH_XRE"/>
    <property type="match status" value="1"/>
</dbReference>
<dbReference type="InterPro" id="IPR001387">
    <property type="entry name" value="Cro/C1-type_HTH"/>
</dbReference>
<evidence type="ECO:0000313" key="4">
    <source>
        <dbReference type="Proteomes" id="UP001610063"/>
    </source>
</evidence>
<name>A0ABW7N5D8_9BACT</name>
<organism evidence="3 4">
    <name type="scientific">Marinoscillum luteum</name>
    <dbReference type="NCBI Taxonomy" id="861051"/>
    <lineage>
        <taxon>Bacteria</taxon>
        <taxon>Pseudomonadati</taxon>
        <taxon>Bacteroidota</taxon>
        <taxon>Cytophagia</taxon>
        <taxon>Cytophagales</taxon>
        <taxon>Reichenbachiellaceae</taxon>
        <taxon>Marinoscillum</taxon>
    </lineage>
</organism>
<dbReference type="SUPFAM" id="SSF47413">
    <property type="entry name" value="lambda repressor-like DNA-binding domains"/>
    <property type="match status" value="1"/>
</dbReference>
<dbReference type="InterPro" id="IPR010982">
    <property type="entry name" value="Lambda_DNA-bd_dom_sf"/>
</dbReference>
<feature type="coiled-coil region" evidence="1">
    <location>
        <begin position="86"/>
        <end position="113"/>
    </location>
</feature>
<comment type="caution">
    <text evidence="3">The sequence shown here is derived from an EMBL/GenBank/DDBJ whole genome shotgun (WGS) entry which is preliminary data.</text>
</comment>
<evidence type="ECO:0000259" key="2">
    <source>
        <dbReference type="PROSITE" id="PS50943"/>
    </source>
</evidence>
<keyword evidence="4" id="KW-1185">Reference proteome</keyword>
<evidence type="ECO:0000256" key="1">
    <source>
        <dbReference type="SAM" id="Coils"/>
    </source>
</evidence>
<evidence type="ECO:0000313" key="3">
    <source>
        <dbReference type="EMBL" id="MFH6982801.1"/>
    </source>
</evidence>
<dbReference type="Gene3D" id="1.10.260.40">
    <property type="entry name" value="lambda repressor-like DNA-binding domains"/>
    <property type="match status" value="1"/>
</dbReference>
<dbReference type="EMBL" id="JBIPKE010000013">
    <property type="protein sequence ID" value="MFH6982801.1"/>
    <property type="molecule type" value="Genomic_DNA"/>
</dbReference>
<protein>
    <submittedName>
        <fullName evidence="3">Helix-turn-helix domain-containing protein</fullName>
    </submittedName>
</protein>
<dbReference type="PROSITE" id="PS50943">
    <property type="entry name" value="HTH_CROC1"/>
    <property type="match status" value="1"/>
</dbReference>
<feature type="domain" description="HTH cro/C1-type" evidence="2">
    <location>
        <begin position="6"/>
        <end position="42"/>
    </location>
</feature>
<sequence length="120" mass="14115">MNDLDIKKIRRAYGITQQELADKLDVSLKTVQNYEAGRKIPDKMKQLVRYSFPEKGNSYVQWSQEDYNQLNVGHLLSEINMLKEIKKLQADKIKFLELEKDRLESDLRKLMGKEAKNKAQ</sequence>
<dbReference type="RefSeq" id="WP_395416442.1">
    <property type="nucleotide sequence ID" value="NZ_JBIPKE010000013.1"/>
</dbReference>
<reference evidence="3 4" key="1">
    <citation type="journal article" date="2013" name="Int. J. Syst. Evol. Microbiol.">
        <title>Marinoscillum luteum sp. nov., isolated from marine sediment.</title>
        <authorList>
            <person name="Cha I.T."/>
            <person name="Park S.J."/>
            <person name="Kim S.J."/>
            <person name="Kim J.G."/>
            <person name="Jung M.Y."/>
            <person name="Shin K.S."/>
            <person name="Kwon K.K."/>
            <person name="Yang S.H."/>
            <person name="Seo Y.S."/>
            <person name="Rhee S.K."/>
        </authorList>
    </citation>
    <scope>NUCLEOTIDE SEQUENCE [LARGE SCALE GENOMIC DNA]</scope>
    <source>
        <strain evidence="3 4">KCTC 23939</strain>
    </source>
</reference>
<dbReference type="SMART" id="SM00530">
    <property type="entry name" value="HTH_XRE"/>
    <property type="match status" value="1"/>
</dbReference>
<accession>A0ABW7N5D8</accession>
<gene>
    <name evidence="3" type="ORF">ACHKAR_05100</name>
</gene>
<dbReference type="Proteomes" id="UP001610063">
    <property type="component" value="Unassembled WGS sequence"/>
</dbReference>
<proteinExistence type="predicted"/>
<keyword evidence="1" id="KW-0175">Coiled coil</keyword>
<dbReference type="Pfam" id="PF01381">
    <property type="entry name" value="HTH_3"/>
    <property type="match status" value="1"/>
</dbReference>